<accession>A0ABS8WQ28</accession>
<keyword evidence="4" id="KW-1185">Reference proteome</keyword>
<protein>
    <recommendedName>
        <fullName evidence="2">J domain-containing protein</fullName>
    </recommendedName>
</protein>
<feature type="compositionally biased region" description="Basic and acidic residues" evidence="1">
    <location>
        <begin position="168"/>
        <end position="179"/>
    </location>
</feature>
<evidence type="ECO:0000313" key="4">
    <source>
        <dbReference type="Proteomes" id="UP000823775"/>
    </source>
</evidence>
<dbReference type="InterPro" id="IPR001623">
    <property type="entry name" value="DnaJ_domain"/>
</dbReference>
<feature type="domain" description="J" evidence="2">
    <location>
        <begin position="52"/>
        <end position="141"/>
    </location>
</feature>
<dbReference type="SUPFAM" id="SSF46565">
    <property type="entry name" value="Chaperone J-domain"/>
    <property type="match status" value="1"/>
</dbReference>
<dbReference type="Gene3D" id="1.10.287.110">
    <property type="entry name" value="DnaJ domain"/>
    <property type="match status" value="1"/>
</dbReference>
<reference evidence="3 4" key="1">
    <citation type="journal article" date="2021" name="BMC Genomics">
        <title>Datura genome reveals duplications of psychoactive alkaloid biosynthetic genes and high mutation rate following tissue culture.</title>
        <authorList>
            <person name="Rajewski A."/>
            <person name="Carter-House D."/>
            <person name="Stajich J."/>
            <person name="Litt A."/>
        </authorList>
    </citation>
    <scope>NUCLEOTIDE SEQUENCE [LARGE SCALE GENOMIC DNA]</scope>
    <source>
        <strain evidence="3">AR-01</strain>
    </source>
</reference>
<evidence type="ECO:0000259" key="2">
    <source>
        <dbReference type="PROSITE" id="PS50076"/>
    </source>
</evidence>
<dbReference type="InterPro" id="IPR036869">
    <property type="entry name" value="J_dom_sf"/>
</dbReference>
<dbReference type="PANTHER" id="PTHR44137:SF61">
    <property type="entry name" value="J DOMAIN-CONTAINING PROTEIN"/>
    <property type="match status" value="1"/>
</dbReference>
<organism evidence="3 4">
    <name type="scientific">Datura stramonium</name>
    <name type="common">Jimsonweed</name>
    <name type="synonym">Common thornapple</name>
    <dbReference type="NCBI Taxonomy" id="4076"/>
    <lineage>
        <taxon>Eukaryota</taxon>
        <taxon>Viridiplantae</taxon>
        <taxon>Streptophyta</taxon>
        <taxon>Embryophyta</taxon>
        <taxon>Tracheophyta</taxon>
        <taxon>Spermatophyta</taxon>
        <taxon>Magnoliopsida</taxon>
        <taxon>eudicotyledons</taxon>
        <taxon>Gunneridae</taxon>
        <taxon>Pentapetalae</taxon>
        <taxon>asterids</taxon>
        <taxon>lamiids</taxon>
        <taxon>Solanales</taxon>
        <taxon>Solanaceae</taxon>
        <taxon>Solanoideae</taxon>
        <taxon>Datureae</taxon>
        <taxon>Datura</taxon>
    </lineage>
</organism>
<feature type="region of interest" description="Disordered" evidence="1">
    <location>
        <begin position="84"/>
        <end position="108"/>
    </location>
</feature>
<proteinExistence type="predicted"/>
<dbReference type="Pfam" id="PF11926">
    <property type="entry name" value="DUF3444"/>
    <property type="match status" value="1"/>
</dbReference>
<dbReference type="Pfam" id="PF00226">
    <property type="entry name" value="DnaJ"/>
    <property type="match status" value="1"/>
</dbReference>
<feature type="compositionally biased region" description="Basic and acidic residues" evidence="1">
    <location>
        <begin position="198"/>
        <end position="207"/>
    </location>
</feature>
<feature type="region of interest" description="Disordered" evidence="1">
    <location>
        <begin position="148"/>
        <end position="207"/>
    </location>
</feature>
<name>A0ABS8WQ28_DATST</name>
<sequence length="311" mass="35002">MGFKAYALQPPPVVGKWNVTKMKLLRPKKRLIGRTEKDIAGAQRFALKAQNLLQALMGFLKPSADDETIRKHYRRLALALHPDKNKSVGADGASSRNTANANFQSAPVAPQSSKVETFWTYKSMPDTLEQTFSRIKFLRREMQMVHSPMPSQLDKLPTPASQLVETQESSHAEAAEKRSAFSALSLEPEAKSMTVPDPDFHNFDEDRTEKSFDDNQVWAAYDNEDGMTRCALIQHVISRKPFKVQSFIFVMVPAGSKQSSPLLESDPQLTLRNFGVMTDAEIEFREKAKILNSEGHVEREGEVLFGWLTAM</sequence>
<dbReference type="InterPro" id="IPR024593">
    <property type="entry name" value="DUF3444"/>
</dbReference>
<dbReference type="PROSITE" id="PS50076">
    <property type="entry name" value="DNAJ_2"/>
    <property type="match status" value="1"/>
</dbReference>
<gene>
    <name evidence="3" type="ORF">HAX54_051422</name>
</gene>
<evidence type="ECO:0000256" key="1">
    <source>
        <dbReference type="SAM" id="MobiDB-lite"/>
    </source>
</evidence>
<dbReference type="EMBL" id="JACEIK010009160">
    <property type="protein sequence ID" value="MCE3052016.1"/>
    <property type="molecule type" value="Genomic_DNA"/>
</dbReference>
<comment type="caution">
    <text evidence="3">The sequence shown here is derived from an EMBL/GenBank/DDBJ whole genome shotgun (WGS) entry which is preliminary data.</text>
</comment>
<feature type="compositionally biased region" description="Polar residues" evidence="1">
    <location>
        <begin position="94"/>
        <end position="108"/>
    </location>
</feature>
<dbReference type="PANTHER" id="PTHR44137">
    <property type="entry name" value="BNAC03G44070D PROTEIN"/>
    <property type="match status" value="1"/>
</dbReference>
<dbReference type="Proteomes" id="UP000823775">
    <property type="component" value="Unassembled WGS sequence"/>
</dbReference>
<evidence type="ECO:0000313" key="3">
    <source>
        <dbReference type="EMBL" id="MCE3052016.1"/>
    </source>
</evidence>
<dbReference type="CDD" id="cd06257">
    <property type="entry name" value="DnaJ"/>
    <property type="match status" value="1"/>
</dbReference>